<comment type="caution">
    <text evidence="2">The sequence shown here is derived from an EMBL/GenBank/DDBJ whole genome shotgun (WGS) entry which is preliminary data.</text>
</comment>
<keyword evidence="1" id="KW-0472">Membrane</keyword>
<dbReference type="AlphaFoldDB" id="A0A4U3LHQ9"/>
<protein>
    <submittedName>
        <fullName evidence="2">Uncharacterized protein</fullName>
    </submittedName>
</protein>
<feature type="transmembrane region" description="Helical" evidence="1">
    <location>
        <begin position="80"/>
        <end position="101"/>
    </location>
</feature>
<dbReference type="OrthoDB" id="3829945at2"/>
<evidence type="ECO:0000313" key="2">
    <source>
        <dbReference type="EMBL" id="TKK75081.1"/>
    </source>
</evidence>
<dbReference type="RefSeq" id="WP_137257947.1">
    <property type="nucleotide sequence ID" value="NZ_JBHSPQ010000005.1"/>
</dbReference>
<sequence>MLQGSDAQGVVNLMLSCTLVLIPVALVTFAIGWRRSHRFVLKWAQAAGVVSTMLALGYVVTAAACLILEDRAPGPSAYPIFLLPVGVGALLAALAVLGAIVRGRYKMG</sequence>
<accession>A0A4U3LHQ9</accession>
<proteinExistence type="predicted"/>
<keyword evidence="1" id="KW-1133">Transmembrane helix</keyword>
<reference evidence="2 3" key="1">
    <citation type="submission" date="2019-04" db="EMBL/GenBank/DDBJ databases">
        <title>Kribbella sp. NEAU-THZ 27 nov., a novel actinomycete isolated from soil.</title>
        <authorList>
            <person name="Duan L."/>
        </authorList>
    </citation>
    <scope>NUCLEOTIDE SEQUENCE [LARGE SCALE GENOMIC DNA]</scope>
    <source>
        <strain evidence="3">NEAU-THZ27</strain>
    </source>
</reference>
<dbReference type="Proteomes" id="UP000305836">
    <property type="component" value="Unassembled WGS sequence"/>
</dbReference>
<feature type="transmembrane region" description="Helical" evidence="1">
    <location>
        <begin position="12"/>
        <end position="31"/>
    </location>
</feature>
<keyword evidence="1" id="KW-0812">Transmembrane</keyword>
<organism evidence="2 3">
    <name type="scientific">Kribbella jiaozuonensis</name>
    <dbReference type="NCBI Taxonomy" id="2575441"/>
    <lineage>
        <taxon>Bacteria</taxon>
        <taxon>Bacillati</taxon>
        <taxon>Actinomycetota</taxon>
        <taxon>Actinomycetes</taxon>
        <taxon>Propionibacteriales</taxon>
        <taxon>Kribbellaceae</taxon>
        <taxon>Kribbella</taxon>
    </lineage>
</organism>
<evidence type="ECO:0000256" key="1">
    <source>
        <dbReference type="SAM" id="Phobius"/>
    </source>
</evidence>
<name>A0A4U3LHQ9_9ACTN</name>
<evidence type="ECO:0000313" key="3">
    <source>
        <dbReference type="Proteomes" id="UP000305836"/>
    </source>
</evidence>
<gene>
    <name evidence="2" type="ORF">FDA38_32125</name>
</gene>
<dbReference type="EMBL" id="SZPZ01000005">
    <property type="protein sequence ID" value="TKK75081.1"/>
    <property type="molecule type" value="Genomic_DNA"/>
</dbReference>
<keyword evidence="3" id="KW-1185">Reference proteome</keyword>
<feature type="transmembrane region" description="Helical" evidence="1">
    <location>
        <begin position="43"/>
        <end position="68"/>
    </location>
</feature>